<dbReference type="PANTHER" id="PTHR40260:SF2">
    <property type="entry name" value="BLR8190 PROTEIN"/>
    <property type="match status" value="1"/>
</dbReference>
<sequence length="102" mass="10658">MARMIAMYKKPADAAAFDAHYFGTHVPIAKKIPGLRSYEVNDGGVATPGGSSDFHLIAILTFDSIADIQAGLGSPEGQAAAADLANFAQAGVDLLFFDTKEV</sequence>
<dbReference type="PANTHER" id="PTHR40260">
    <property type="entry name" value="BLR8190 PROTEIN"/>
    <property type="match status" value="1"/>
</dbReference>
<dbReference type="SUPFAM" id="SSF54909">
    <property type="entry name" value="Dimeric alpha+beta barrel"/>
    <property type="match status" value="1"/>
</dbReference>
<dbReference type="Proteomes" id="UP000278398">
    <property type="component" value="Unassembled WGS sequence"/>
</dbReference>
<dbReference type="RefSeq" id="WP_126701823.1">
    <property type="nucleotide sequence ID" value="NZ_RWKW01000090.1"/>
</dbReference>
<organism evidence="2 3">
    <name type="scientific">Aquibium carbonis</name>
    <dbReference type="NCBI Taxonomy" id="2495581"/>
    <lineage>
        <taxon>Bacteria</taxon>
        <taxon>Pseudomonadati</taxon>
        <taxon>Pseudomonadota</taxon>
        <taxon>Alphaproteobacteria</taxon>
        <taxon>Hyphomicrobiales</taxon>
        <taxon>Phyllobacteriaceae</taxon>
        <taxon>Aquibium</taxon>
    </lineage>
</organism>
<dbReference type="InterPro" id="IPR009799">
    <property type="entry name" value="EthD_dom"/>
</dbReference>
<protein>
    <submittedName>
        <fullName evidence="2">EthD family reductase</fullName>
    </submittedName>
</protein>
<accession>A0A3R9Y6W7</accession>
<evidence type="ECO:0000313" key="3">
    <source>
        <dbReference type="Proteomes" id="UP000278398"/>
    </source>
</evidence>
<gene>
    <name evidence="2" type="ORF">EJC49_20650</name>
</gene>
<evidence type="ECO:0000313" key="2">
    <source>
        <dbReference type="EMBL" id="RST84515.1"/>
    </source>
</evidence>
<keyword evidence="3" id="KW-1185">Reference proteome</keyword>
<feature type="domain" description="EthD" evidence="1">
    <location>
        <begin position="10"/>
        <end position="89"/>
    </location>
</feature>
<dbReference type="InterPro" id="IPR011008">
    <property type="entry name" value="Dimeric_a/b-barrel"/>
</dbReference>
<evidence type="ECO:0000259" key="1">
    <source>
        <dbReference type="Pfam" id="PF07110"/>
    </source>
</evidence>
<dbReference type="Pfam" id="PF07110">
    <property type="entry name" value="EthD"/>
    <property type="match status" value="1"/>
</dbReference>
<proteinExistence type="predicted"/>
<dbReference type="GO" id="GO:0016491">
    <property type="term" value="F:oxidoreductase activity"/>
    <property type="evidence" value="ECO:0007669"/>
    <property type="project" value="InterPro"/>
</dbReference>
<name>A0A3R9Y6W7_9HYPH</name>
<comment type="caution">
    <text evidence="2">The sequence shown here is derived from an EMBL/GenBank/DDBJ whole genome shotgun (WGS) entry which is preliminary data.</text>
</comment>
<dbReference type="AlphaFoldDB" id="A0A3R9Y6W7"/>
<reference evidence="2 3" key="1">
    <citation type="submission" date="2018-12" db="EMBL/GenBank/DDBJ databases">
        <title>Mesorhizobium carbonis sp. nov., isolated from coal mine water.</title>
        <authorList>
            <person name="Xin W."/>
            <person name="Xu Z."/>
            <person name="Xiang F."/>
            <person name="Zhang J."/>
            <person name="Xi L."/>
            <person name="Liu J."/>
        </authorList>
    </citation>
    <scope>NUCLEOTIDE SEQUENCE [LARGE SCALE GENOMIC DNA]</scope>
    <source>
        <strain evidence="2 3">B2.3</strain>
    </source>
</reference>
<dbReference type="EMBL" id="RWKW01000090">
    <property type="protein sequence ID" value="RST84515.1"/>
    <property type="molecule type" value="Genomic_DNA"/>
</dbReference>
<dbReference type="Gene3D" id="3.30.70.100">
    <property type="match status" value="1"/>
</dbReference>
<dbReference type="OrthoDB" id="5294870at2"/>
<dbReference type="NCBIfam" id="TIGR02118">
    <property type="entry name" value="EthD family reductase"/>
    <property type="match status" value="1"/>
</dbReference>